<sequence length="96" mass="10809">MRPGRAKGAMGAREARESQAERPPGARPAYTLCQVARERCDDYQEIATFNWSLERRTSRKLEAMKCSQGKQLGRAAKSSQEQFEVASISGSDEWQQ</sequence>
<feature type="region of interest" description="Disordered" evidence="1">
    <location>
        <begin position="70"/>
        <end position="96"/>
    </location>
</feature>
<keyword evidence="3" id="KW-1185">Reference proteome</keyword>
<feature type="non-terminal residue" evidence="2">
    <location>
        <position position="1"/>
    </location>
</feature>
<reference evidence="2 3" key="1">
    <citation type="submission" date="2020-02" db="EMBL/GenBank/DDBJ databases">
        <title>Draft genome sequence of Haematococcus lacustris strain NIES-144.</title>
        <authorList>
            <person name="Morimoto D."/>
            <person name="Nakagawa S."/>
            <person name="Yoshida T."/>
            <person name="Sawayama S."/>
        </authorList>
    </citation>
    <scope>NUCLEOTIDE SEQUENCE [LARGE SCALE GENOMIC DNA]</scope>
    <source>
        <strain evidence="2 3">NIES-144</strain>
    </source>
</reference>
<feature type="region of interest" description="Disordered" evidence="1">
    <location>
        <begin position="1"/>
        <end position="28"/>
    </location>
</feature>
<dbReference type="Proteomes" id="UP000485058">
    <property type="component" value="Unassembled WGS sequence"/>
</dbReference>
<comment type="caution">
    <text evidence="2">The sequence shown here is derived from an EMBL/GenBank/DDBJ whole genome shotgun (WGS) entry which is preliminary data.</text>
</comment>
<evidence type="ECO:0000313" key="2">
    <source>
        <dbReference type="EMBL" id="GFH30764.1"/>
    </source>
</evidence>
<organism evidence="2 3">
    <name type="scientific">Haematococcus lacustris</name>
    <name type="common">Green alga</name>
    <name type="synonym">Haematococcus pluvialis</name>
    <dbReference type="NCBI Taxonomy" id="44745"/>
    <lineage>
        <taxon>Eukaryota</taxon>
        <taxon>Viridiplantae</taxon>
        <taxon>Chlorophyta</taxon>
        <taxon>core chlorophytes</taxon>
        <taxon>Chlorophyceae</taxon>
        <taxon>CS clade</taxon>
        <taxon>Chlamydomonadales</taxon>
        <taxon>Haematococcaceae</taxon>
        <taxon>Haematococcus</taxon>
    </lineage>
</organism>
<protein>
    <submittedName>
        <fullName evidence="2">Uncharacterized protein</fullName>
    </submittedName>
</protein>
<feature type="compositionally biased region" description="Polar residues" evidence="1">
    <location>
        <begin position="77"/>
        <end position="96"/>
    </location>
</feature>
<accession>A0A6A0AFC7</accession>
<proteinExistence type="predicted"/>
<dbReference type="EMBL" id="BLLF01005132">
    <property type="protein sequence ID" value="GFH30764.1"/>
    <property type="molecule type" value="Genomic_DNA"/>
</dbReference>
<evidence type="ECO:0000313" key="3">
    <source>
        <dbReference type="Proteomes" id="UP000485058"/>
    </source>
</evidence>
<evidence type="ECO:0000256" key="1">
    <source>
        <dbReference type="SAM" id="MobiDB-lite"/>
    </source>
</evidence>
<name>A0A6A0AFC7_HAELA</name>
<dbReference type="AlphaFoldDB" id="A0A6A0AFC7"/>
<gene>
    <name evidence="2" type="ORF">HaLaN_29682</name>
</gene>